<dbReference type="InterPro" id="IPR011990">
    <property type="entry name" value="TPR-like_helical_dom_sf"/>
</dbReference>
<keyword evidence="5" id="KW-0732">Signal</keyword>
<dbReference type="InterPro" id="IPR019734">
    <property type="entry name" value="TPR_rpt"/>
</dbReference>
<evidence type="ECO:0000256" key="4">
    <source>
        <dbReference type="SAM" id="Phobius"/>
    </source>
</evidence>
<dbReference type="Pfam" id="PF07719">
    <property type="entry name" value="TPR_2"/>
    <property type="match status" value="1"/>
</dbReference>
<reference evidence="6 7" key="1">
    <citation type="submission" date="2018-07" db="EMBL/GenBank/DDBJ databases">
        <title>Chitinophaga K2CV101002-2 sp. nov., isolated from a monsoon evergreen broad-leaved forest soil.</title>
        <authorList>
            <person name="Lv Y."/>
        </authorList>
    </citation>
    <scope>NUCLEOTIDE SEQUENCE [LARGE SCALE GENOMIC DNA]</scope>
    <source>
        <strain evidence="6 7">GDMCC 1.1288</strain>
    </source>
</reference>
<keyword evidence="7" id="KW-1185">Reference proteome</keyword>
<dbReference type="InterPro" id="IPR013105">
    <property type="entry name" value="TPR_2"/>
</dbReference>
<dbReference type="Gene3D" id="2.30.30.40">
    <property type="entry name" value="SH3 Domains"/>
    <property type="match status" value="1"/>
</dbReference>
<evidence type="ECO:0000313" key="7">
    <source>
        <dbReference type="Proteomes" id="UP000260644"/>
    </source>
</evidence>
<accession>A0A3E1YBR0</accession>
<keyword evidence="2 3" id="KW-0802">TPR repeat</keyword>
<feature type="signal peptide" evidence="5">
    <location>
        <begin position="1"/>
        <end position="21"/>
    </location>
</feature>
<feature type="transmembrane region" description="Helical" evidence="4">
    <location>
        <begin position="161"/>
        <end position="181"/>
    </location>
</feature>
<keyword evidence="1" id="KW-0677">Repeat</keyword>
<organism evidence="6 7">
    <name type="scientific">Chitinophaga silvatica</name>
    <dbReference type="NCBI Taxonomy" id="2282649"/>
    <lineage>
        <taxon>Bacteria</taxon>
        <taxon>Pseudomonadati</taxon>
        <taxon>Bacteroidota</taxon>
        <taxon>Chitinophagia</taxon>
        <taxon>Chitinophagales</taxon>
        <taxon>Chitinophagaceae</taxon>
        <taxon>Chitinophaga</taxon>
    </lineage>
</organism>
<gene>
    <name evidence="6" type="ORF">DVR12_10655</name>
</gene>
<dbReference type="Proteomes" id="UP000260644">
    <property type="component" value="Unassembled WGS sequence"/>
</dbReference>
<evidence type="ECO:0000256" key="1">
    <source>
        <dbReference type="ARBA" id="ARBA00022737"/>
    </source>
</evidence>
<keyword evidence="4" id="KW-0812">Transmembrane</keyword>
<dbReference type="PROSITE" id="PS50005">
    <property type="entry name" value="TPR"/>
    <property type="match status" value="1"/>
</dbReference>
<protein>
    <submittedName>
        <fullName evidence="6">Tetratricopeptide repeat protein</fullName>
    </submittedName>
</protein>
<evidence type="ECO:0000313" key="6">
    <source>
        <dbReference type="EMBL" id="RFS23466.1"/>
    </source>
</evidence>
<dbReference type="OrthoDB" id="9776208at2"/>
<feature type="chain" id="PRO_5017696862" evidence="5">
    <location>
        <begin position="22"/>
        <end position="251"/>
    </location>
</feature>
<dbReference type="SUPFAM" id="SSF48452">
    <property type="entry name" value="TPR-like"/>
    <property type="match status" value="1"/>
</dbReference>
<proteinExistence type="predicted"/>
<name>A0A3E1YBR0_9BACT</name>
<sequence length="251" mass="28069">MIKSIFFALAILLATFSTSSAQTPQKRFEEANNLFGQSKYTEAARTYQQLIDEGYTPASLYFNAGNAWYKAGKLGMAVYNYEKALQSSPNNKAVKHNLSVAHQKVEGYVEELPLVFFQQWWLTLRQLHSPNGWAIGAVIFFWLLIAGITVNSFLPGLHKSWLRWANYVAGFLVVLYFSMAINTYSSATNHSSGIIMVQNKAKSAPDENSRDVFEVGEGMKVHVTDATNDFCKIELADGNSGWINCAAIKRL</sequence>
<dbReference type="RefSeq" id="WP_116975657.1">
    <property type="nucleotide sequence ID" value="NZ_QPMM01000004.1"/>
</dbReference>
<dbReference type="Gene3D" id="1.25.40.10">
    <property type="entry name" value="Tetratricopeptide repeat domain"/>
    <property type="match status" value="1"/>
</dbReference>
<feature type="repeat" description="TPR" evidence="3">
    <location>
        <begin position="58"/>
        <end position="91"/>
    </location>
</feature>
<dbReference type="EMBL" id="QPMM01000004">
    <property type="protein sequence ID" value="RFS23466.1"/>
    <property type="molecule type" value="Genomic_DNA"/>
</dbReference>
<dbReference type="AlphaFoldDB" id="A0A3E1YBR0"/>
<keyword evidence="4" id="KW-1133">Transmembrane helix</keyword>
<dbReference type="SMART" id="SM00028">
    <property type="entry name" value="TPR"/>
    <property type="match status" value="1"/>
</dbReference>
<feature type="transmembrane region" description="Helical" evidence="4">
    <location>
        <begin position="133"/>
        <end position="154"/>
    </location>
</feature>
<evidence type="ECO:0000256" key="2">
    <source>
        <dbReference type="ARBA" id="ARBA00022803"/>
    </source>
</evidence>
<comment type="caution">
    <text evidence="6">The sequence shown here is derived from an EMBL/GenBank/DDBJ whole genome shotgun (WGS) entry which is preliminary data.</text>
</comment>
<keyword evidence="4" id="KW-0472">Membrane</keyword>
<evidence type="ECO:0000256" key="5">
    <source>
        <dbReference type="SAM" id="SignalP"/>
    </source>
</evidence>
<evidence type="ECO:0000256" key="3">
    <source>
        <dbReference type="PROSITE-ProRule" id="PRU00339"/>
    </source>
</evidence>